<reference evidence="2" key="2">
    <citation type="submission" date="2022-01" db="EMBL/GenBank/DDBJ databases">
        <authorList>
            <person name="Yamashiro T."/>
            <person name="Shiraishi A."/>
            <person name="Satake H."/>
            <person name="Nakayama K."/>
        </authorList>
    </citation>
    <scope>NUCLEOTIDE SEQUENCE</scope>
</reference>
<sequence>MARLRSSCASSPSPTPSPLPYLIGNSVSVSRTGLRKTTRDQTTASLKKSTLNLNASKRLPQGLTPTIFDELKDDELDSPFIYPLELDSEQLRNWDMFKLQVKDVKVVRGLRYRLSGDAGGDFGEDIEPHADICISLAKFAVDTFNKSYQHFVEKKIVTAIVLTNCLECFYYKLTSRYYFFMKLNAIEQGISGVYEVVVRCDHANGARTLSMFRFARGPMSERIIPASLQSETKEDVPLVPVDLYEASGMLRRGFTKGHDFYNPICIKRVNLYGGAKQNLEVLMRYKYV</sequence>
<evidence type="ECO:0000256" key="1">
    <source>
        <dbReference type="SAM" id="MobiDB-lite"/>
    </source>
</evidence>
<name>A0ABQ4XR55_9ASTR</name>
<accession>A0ABQ4XR55</accession>
<dbReference type="Proteomes" id="UP001151760">
    <property type="component" value="Unassembled WGS sequence"/>
</dbReference>
<evidence type="ECO:0000313" key="3">
    <source>
        <dbReference type="Proteomes" id="UP001151760"/>
    </source>
</evidence>
<keyword evidence="3" id="KW-1185">Reference proteome</keyword>
<reference evidence="2" key="1">
    <citation type="journal article" date="2022" name="Int. J. Mol. Sci.">
        <title>Draft Genome of Tanacetum Coccineum: Genomic Comparison of Closely Related Tanacetum-Family Plants.</title>
        <authorList>
            <person name="Yamashiro T."/>
            <person name="Shiraishi A."/>
            <person name="Nakayama K."/>
            <person name="Satake H."/>
        </authorList>
    </citation>
    <scope>NUCLEOTIDE SEQUENCE</scope>
</reference>
<evidence type="ECO:0000313" key="2">
    <source>
        <dbReference type="EMBL" id="GJS67875.1"/>
    </source>
</evidence>
<protein>
    <submittedName>
        <fullName evidence="2">Uncharacterized protein</fullName>
    </submittedName>
</protein>
<gene>
    <name evidence="2" type="ORF">Tco_0682440</name>
</gene>
<feature type="region of interest" description="Disordered" evidence="1">
    <location>
        <begin position="1"/>
        <end position="22"/>
    </location>
</feature>
<proteinExistence type="predicted"/>
<feature type="compositionally biased region" description="Low complexity" evidence="1">
    <location>
        <begin position="1"/>
        <end position="12"/>
    </location>
</feature>
<dbReference type="EMBL" id="BQNB010009749">
    <property type="protein sequence ID" value="GJS67875.1"/>
    <property type="molecule type" value="Genomic_DNA"/>
</dbReference>
<organism evidence="2 3">
    <name type="scientific">Tanacetum coccineum</name>
    <dbReference type="NCBI Taxonomy" id="301880"/>
    <lineage>
        <taxon>Eukaryota</taxon>
        <taxon>Viridiplantae</taxon>
        <taxon>Streptophyta</taxon>
        <taxon>Embryophyta</taxon>
        <taxon>Tracheophyta</taxon>
        <taxon>Spermatophyta</taxon>
        <taxon>Magnoliopsida</taxon>
        <taxon>eudicotyledons</taxon>
        <taxon>Gunneridae</taxon>
        <taxon>Pentapetalae</taxon>
        <taxon>asterids</taxon>
        <taxon>campanulids</taxon>
        <taxon>Asterales</taxon>
        <taxon>Asteraceae</taxon>
        <taxon>Asteroideae</taxon>
        <taxon>Anthemideae</taxon>
        <taxon>Anthemidinae</taxon>
        <taxon>Tanacetum</taxon>
    </lineage>
</organism>
<comment type="caution">
    <text evidence="2">The sequence shown here is derived from an EMBL/GenBank/DDBJ whole genome shotgun (WGS) entry which is preliminary data.</text>
</comment>